<keyword evidence="7" id="KW-0786">Thiamine pyrophosphate</keyword>
<dbReference type="NCBIfam" id="NF005760">
    <property type="entry name" value="PRK07586.1"/>
    <property type="match status" value="1"/>
</dbReference>
<dbReference type="PANTHER" id="PTHR18968:SF86">
    <property type="entry name" value="ACETOLACTATE SYNTHASE LARGE SUBUNIT ILVX-RELATED"/>
    <property type="match status" value="1"/>
</dbReference>
<reference evidence="13" key="2">
    <citation type="submission" date="2020-09" db="EMBL/GenBank/DDBJ databases">
        <authorList>
            <person name="Sun Q."/>
            <person name="Zhou Y."/>
        </authorList>
    </citation>
    <scope>NUCLEOTIDE SEQUENCE</scope>
    <source>
        <strain evidence="13">CGMCC 1.12827</strain>
    </source>
</reference>
<name>A0A916TBF0_9ACTN</name>
<comment type="pathway">
    <text evidence="2">Amino-acid biosynthesis; L-valine biosynthesis; L-valine from pyruvate: step 1/4.</text>
</comment>
<protein>
    <recommendedName>
        <fullName evidence="4">acetolactate synthase</fullName>
        <ecNumber evidence="4">2.2.1.6</ecNumber>
    </recommendedName>
</protein>
<dbReference type="InterPro" id="IPR029061">
    <property type="entry name" value="THDP-binding"/>
</dbReference>
<evidence type="ECO:0000256" key="2">
    <source>
        <dbReference type="ARBA" id="ARBA00005025"/>
    </source>
</evidence>
<evidence type="ECO:0000256" key="4">
    <source>
        <dbReference type="ARBA" id="ARBA00013145"/>
    </source>
</evidence>
<evidence type="ECO:0000259" key="11">
    <source>
        <dbReference type="Pfam" id="PF02775"/>
    </source>
</evidence>
<comment type="similarity">
    <text evidence="3">Belongs to the TPP enzyme family.</text>
</comment>
<organism evidence="13 14">
    <name type="scientific">Gordonia jinhuaensis</name>
    <dbReference type="NCBI Taxonomy" id="1517702"/>
    <lineage>
        <taxon>Bacteria</taxon>
        <taxon>Bacillati</taxon>
        <taxon>Actinomycetota</taxon>
        <taxon>Actinomycetes</taxon>
        <taxon>Mycobacteriales</taxon>
        <taxon>Gordoniaceae</taxon>
        <taxon>Gordonia</taxon>
    </lineage>
</organism>
<dbReference type="CDD" id="cd02002">
    <property type="entry name" value="TPP_BFDC"/>
    <property type="match status" value="1"/>
</dbReference>
<dbReference type="InterPro" id="IPR012001">
    <property type="entry name" value="Thiamin_PyroP_enz_TPP-bd_dom"/>
</dbReference>
<dbReference type="CDD" id="cd07035">
    <property type="entry name" value="TPP_PYR_POX_like"/>
    <property type="match status" value="1"/>
</dbReference>
<dbReference type="EC" id="2.2.1.6" evidence="4"/>
<evidence type="ECO:0000313" key="13">
    <source>
        <dbReference type="EMBL" id="GGB38808.1"/>
    </source>
</evidence>
<dbReference type="Pfam" id="PF02776">
    <property type="entry name" value="TPP_enzyme_N"/>
    <property type="match status" value="1"/>
</dbReference>
<dbReference type="InterPro" id="IPR011766">
    <property type="entry name" value="TPP_enzyme_TPP-bd"/>
</dbReference>
<dbReference type="GO" id="GO:0050660">
    <property type="term" value="F:flavin adenine dinucleotide binding"/>
    <property type="evidence" value="ECO:0007669"/>
    <property type="project" value="TreeGrafter"/>
</dbReference>
<evidence type="ECO:0000313" key="14">
    <source>
        <dbReference type="Proteomes" id="UP000621454"/>
    </source>
</evidence>
<evidence type="ECO:0000256" key="1">
    <source>
        <dbReference type="ARBA" id="ARBA00004974"/>
    </source>
</evidence>
<reference evidence="13" key="1">
    <citation type="journal article" date="2014" name="Int. J. Syst. Evol. Microbiol.">
        <title>Complete genome sequence of Corynebacterium casei LMG S-19264T (=DSM 44701T), isolated from a smear-ripened cheese.</title>
        <authorList>
            <consortium name="US DOE Joint Genome Institute (JGI-PGF)"/>
            <person name="Walter F."/>
            <person name="Albersmeier A."/>
            <person name="Kalinowski J."/>
            <person name="Ruckert C."/>
        </authorList>
    </citation>
    <scope>NUCLEOTIDE SEQUENCE</scope>
    <source>
        <strain evidence="13">CGMCC 1.12827</strain>
    </source>
</reference>
<dbReference type="Gene3D" id="3.40.50.970">
    <property type="match status" value="2"/>
</dbReference>
<keyword evidence="6" id="KW-0274">FAD</keyword>
<feature type="domain" description="Thiamine pyrophosphate enzyme N-terminal TPP-binding" evidence="12">
    <location>
        <begin position="26"/>
        <end position="130"/>
    </location>
</feature>
<keyword evidence="8" id="KW-0028">Amino-acid biosynthesis</keyword>
<comment type="catalytic activity">
    <reaction evidence="9">
        <text>2 pyruvate + H(+) = (2S)-2-acetolactate + CO2</text>
        <dbReference type="Rhea" id="RHEA:25249"/>
        <dbReference type="ChEBI" id="CHEBI:15361"/>
        <dbReference type="ChEBI" id="CHEBI:15378"/>
        <dbReference type="ChEBI" id="CHEBI:16526"/>
        <dbReference type="ChEBI" id="CHEBI:58476"/>
        <dbReference type="EC" id="2.2.1.6"/>
    </reaction>
</comment>
<dbReference type="Proteomes" id="UP000621454">
    <property type="component" value="Unassembled WGS sequence"/>
</dbReference>
<dbReference type="SUPFAM" id="SSF52518">
    <property type="entry name" value="Thiamin diphosphate-binding fold (THDP-binding)"/>
    <property type="match status" value="2"/>
</dbReference>
<dbReference type="GO" id="GO:0003984">
    <property type="term" value="F:acetolactate synthase activity"/>
    <property type="evidence" value="ECO:0007669"/>
    <property type="project" value="UniProtKB-EC"/>
</dbReference>
<dbReference type="InterPro" id="IPR045229">
    <property type="entry name" value="TPP_enz"/>
</dbReference>
<dbReference type="AlphaFoldDB" id="A0A916TBF0"/>
<dbReference type="EMBL" id="BMGC01000022">
    <property type="protein sequence ID" value="GGB38808.1"/>
    <property type="molecule type" value="Genomic_DNA"/>
</dbReference>
<gene>
    <name evidence="13" type="ORF">GCM10011489_28130</name>
</gene>
<accession>A0A916TBF0</accession>
<feature type="region of interest" description="Disordered" evidence="10">
    <location>
        <begin position="189"/>
        <end position="210"/>
    </location>
</feature>
<evidence type="ECO:0000259" key="12">
    <source>
        <dbReference type="Pfam" id="PF02776"/>
    </source>
</evidence>
<evidence type="ECO:0000256" key="9">
    <source>
        <dbReference type="ARBA" id="ARBA00048670"/>
    </source>
</evidence>
<dbReference type="GO" id="GO:0009082">
    <property type="term" value="P:branched-chain amino acid biosynthetic process"/>
    <property type="evidence" value="ECO:0007669"/>
    <property type="project" value="UniProtKB-KW"/>
</dbReference>
<dbReference type="GO" id="GO:0000287">
    <property type="term" value="F:magnesium ion binding"/>
    <property type="evidence" value="ECO:0007669"/>
    <property type="project" value="UniProtKB-ARBA"/>
</dbReference>
<comment type="caution">
    <text evidence="13">The sequence shown here is derived from an EMBL/GenBank/DDBJ whole genome shotgun (WGS) entry which is preliminary data.</text>
</comment>
<comment type="pathway">
    <text evidence="1">Amino-acid biosynthesis; L-isoleucine biosynthesis; L-isoleucine from 2-oxobutanoate: step 1/4.</text>
</comment>
<evidence type="ECO:0000256" key="5">
    <source>
        <dbReference type="ARBA" id="ARBA00022630"/>
    </source>
</evidence>
<keyword evidence="8" id="KW-0100">Branched-chain amino acid biosynthesis</keyword>
<proteinExistence type="inferred from homology"/>
<keyword evidence="14" id="KW-1185">Reference proteome</keyword>
<keyword evidence="5" id="KW-0285">Flavoprotein</keyword>
<dbReference type="GO" id="GO:0030976">
    <property type="term" value="F:thiamine pyrophosphate binding"/>
    <property type="evidence" value="ECO:0007669"/>
    <property type="project" value="InterPro"/>
</dbReference>
<sequence>MLDKVSNLDQINNGHNDIDRADHTITGAQSLLRTLLDCGVDVCFANPGTSEMHFVDALDSVDGMRCILGLFEGVVTGAADGYARMLDRPAATLLHLGPGLANGLSNLHNAGRAQSPIVNVIGDHATYHRSFDAPLTSDIEGAARPFSSWVRTSPNAESVATDTAVAVAAATSAPGRVASLILPANTAWSTVDSSTPTPRAHPNPPARPSDSVIESAAAILREGGSTALVLGGRATREAPLALAGKIAAATGADLLAQTHNPRISRGAGRVEVTRIPYPIAESVALLEKYDNLILVGAKAPIAFFAYPDRPSTLYPPSARIHELVRVDQDITYALDHLVDTLGAGSLGAAVADYGPPDMPSDGPLTGRTIGAVVSAMLPEEAIVVDESLTTGGSFFDDLRHSAPHDVLLSTGGSIGFAMPNAIGAAVACPDRKVIALESDGSGLYMPQALWTMARENLDITVLVFANNRYRILDNEMFNVGAHGAGPVASTLFDLTRPTIDWVSLAEGFGVAAVRTETVAELGDALRTAFAHSGPMVIQIPL</sequence>
<evidence type="ECO:0000256" key="8">
    <source>
        <dbReference type="ARBA" id="ARBA00023304"/>
    </source>
</evidence>
<feature type="domain" description="Thiamine pyrophosphate enzyme TPP-binding" evidence="11">
    <location>
        <begin position="403"/>
        <end position="539"/>
    </location>
</feature>
<evidence type="ECO:0000256" key="6">
    <source>
        <dbReference type="ARBA" id="ARBA00022827"/>
    </source>
</evidence>
<dbReference type="PANTHER" id="PTHR18968">
    <property type="entry name" value="THIAMINE PYROPHOSPHATE ENZYMES"/>
    <property type="match status" value="1"/>
</dbReference>
<evidence type="ECO:0000256" key="3">
    <source>
        <dbReference type="ARBA" id="ARBA00007812"/>
    </source>
</evidence>
<dbReference type="Pfam" id="PF02775">
    <property type="entry name" value="TPP_enzyme_C"/>
    <property type="match status" value="1"/>
</dbReference>
<evidence type="ECO:0000256" key="7">
    <source>
        <dbReference type="ARBA" id="ARBA00023052"/>
    </source>
</evidence>
<evidence type="ECO:0000256" key="10">
    <source>
        <dbReference type="SAM" id="MobiDB-lite"/>
    </source>
</evidence>